<evidence type="ECO:0000256" key="1">
    <source>
        <dbReference type="SAM" id="SignalP"/>
    </source>
</evidence>
<accession>A0A5C6BKL0</accession>
<proteinExistence type="predicted"/>
<dbReference type="OrthoDB" id="9992632at2"/>
<keyword evidence="1" id="KW-0732">Signal</keyword>
<dbReference type="EMBL" id="SJPP01000001">
    <property type="protein sequence ID" value="TWU12673.1"/>
    <property type="molecule type" value="Genomic_DNA"/>
</dbReference>
<evidence type="ECO:0000313" key="3">
    <source>
        <dbReference type="Proteomes" id="UP000320735"/>
    </source>
</evidence>
<evidence type="ECO:0000313" key="2">
    <source>
        <dbReference type="EMBL" id="TWU12673.1"/>
    </source>
</evidence>
<feature type="chain" id="PRO_5022880276" evidence="1">
    <location>
        <begin position="23"/>
        <end position="242"/>
    </location>
</feature>
<dbReference type="Proteomes" id="UP000320735">
    <property type="component" value="Unassembled WGS sequence"/>
</dbReference>
<organism evidence="2 3">
    <name type="scientific">Symmachiella macrocystis</name>
    <dbReference type="NCBI Taxonomy" id="2527985"/>
    <lineage>
        <taxon>Bacteria</taxon>
        <taxon>Pseudomonadati</taxon>
        <taxon>Planctomycetota</taxon>
        <taxon>Planctomycetia</taxon>
        <taxon>Planctomycetales</taxon>
        <taxon>Planctomycetaceae</taxon>
        <taxon>Symmachiella</taxon>
    </lineage>
</organism>
<reference evidence="2 3" key="1">
    <citation type="submission" date="2019-02" db="EMBL/GenBank/DDBJ databases">
        <title>Deep-cultivation of Planctomycetes and their phenomic and genomic characterization uncovers novel biology.</title>
        <authorList>
            <person name="Wiegand S."/>
            <person name="Jogler M."/>
            <person name="Boedeker C."/>
            <person name="Pinto D."/>
            <person name="Vollmers J."/>
            <person name="Rivas-Marin E."/>
            <person name="Kohn T."/>
            <person name="Peeters S.H."/>
            <person name="Heuer A."/>
            <person name="Rast P."/>
            <person name="Oberbeckmann S."/>
            <person name="Bunk B."/>
            <person name="Jeske O."/>
            <person name="Meyerdierks A."/>
            <person name="Storesund J.E."/>
            <person name="Kallscheuer N."/>
            <person name="Luecker S."/>
            <person name="Lage O.M."/>
            <person name="Pohl T."/>
            <person name="Merkel B.J."/>
            <person name="Hornburger P."/>
            <person name="Mueller R.-W."/>
            <person name="Bruemmer F."/>
            <person name="Labrenz M."/>
            <person name="Spormann A.M."/>
            <person name="Op Den Camp H."/>
            <person name="Overmann J."/>
            <person name="Amann R."/>
            <person name="Jetten M.S.M."/>
            <person name="Mascher T."/>
            <person name="Medema M.H."/>
            <person name="Devos D.P."/>
            <person name="Kaster A.-K."/>
            <person name="Ovreas L."/>
            <person name="Rohde M."/>
            <person name="Galperin M.Y."/>
            <person name="Jogler C."/>
        </authorList>
    </citation>
    <scope>NUCLEOTIDE SEQUENCE [LARGE SCALE GENOMIC DNA]</scope>
    <source>
        <strain evidence="2 3">CA54</strain>
    </source>
</reference>
<gene>
    <name evidence="2" type="ORF">CA54_14970</name>
</gene>
<name>A0A5C6BKL0_9PLAN</name>
<protein>
    <submittedName>
        <fullName evidence="2">Uncharacterized protein</fullName>
    </submittedName>
</protein>
<dbReference type="AlphaFoldDB" id="A0A5C6BKL0"/>
<comment type="caution">
    <text evidence="2">The sequence shown here is derived from an EMBL/GenBank/DDBJ whole genome shotgun (WGS) entry which is preliminary data.</text>
</comment>
<dbReference type="RefSeq" id="WP_146370111.1">
    <property type="nucleotide sequence ID" value="NZ_SJPP01000001.1"/>
</dbReference>
<feature type="signal peptide" evidence="1">
    <location>
        <begin position="1"/>
        <end position="22"/>
    </location>
</feature>
<keyword evidence="3" id="KW-1185">Reference proteome</keyword>
<sequence precursor="true">MHALCTLTFMVLLTLVTTTAQAEGLIHQLPEDGAWVRYDVSGEAKGPDGAVRATLKGTFTISSVGETTVDKEKCRWIELDTQIEFKTTEGREGKQSEVLKLLIPEKFLTKNQNPIDHVLKAYKKNSQGTIQQLDPKDSSGRSFQGMDEFFHSQLKQLKKLEAEVVETKLGKLKCEGWQGRETKNETVFKTQTRLHEKAPFGVVSFRYEKERIRNGQSNGKRDSVLKLVDYGKNAKSQLSDSQ</sequence>